<dbReference type="EMBL" id="CP163433">
    <property type="protein sequence ID" value="XDQ21338.1"/>
    <property type="molecule type" value="Genomic_DNA"/>
</dbReference>
<proteinExistence type="predicted"/>
<dbReference type="Pfam" id="PF19291">
    <property type="entry name" value="TREH_N"/>
    <property type="match status" value="1"/>
</dbReference>
<evidence type="ECO:0000313" key="3">
    <source>
        <dbReference type="EMBL" id="XDQ21338.1"/>
    </source>
</evidence>
<evidence type="ECO:0000259" key="2">
    <source>
        <dbReference type="Pfam" id="PF19291"/>
    </source>
</evidence>
<dbReference type="PANTHER" id="PTHR31616:SF10">
    <property type="entry name" value="TREHALASE"/>
    <property type="match status" value="1"/>
</dbReference>
<dbReference type="Gene3D" id="1.50.10.10">
    <property type="match status" value="1"/>
</dbReference>
<dbReference type="SUPFAM" id="SSF48208">
    <property type="entry name" value="Six-hairpin glycosidases"/>
    <property type="match status" value="1"/>
</dbReference>
<dbReference type="InterPro" id="IPR008928">
    <property type="entry name" value="6-hairpin_glycosidase_sf"/>
</dbReference>
<dbReference type="PANTHER" id="PTHR31616">
    <property type="entry name" value="TREHALASE"/>
    <property type="match status" value="1"/>
</dbReference>
<dbReference type="InterPro" id="IPR045582">
    <property type="entry name" value="Trehalase-like_N"/>
</dbReference>
<gene>
    <name evidence="3" type="ORF">AB5J48_25785</name>
</gene>
<dbReference type="Pfam" id="PF00723">
    <property type="entry name" value="Glyco_hydro_15"/>
    <property type="match status" value="1"/>
</dbReference>
<dbReference type="GO" id="GO:0005993">
    <property type="term" value="P:trehalose catabolic process"/>
    <property type="evidence" value="ECO:0007669"/>
    <property type="project" value="TreeGrafter"/>
</dbReference>
<dbReference type="GeneID" id="303243573"/>
<protein>
    <submittedName>
        <fullName evidence="3">Glycoside hydrolase family 15 protein</fullName>
    </submittedName>
</protein>
<sequence>MTRPGETDDAAAASGADSPWTLRDYALIADGERGALIDPRGGIAWLCAPAWHDGAVFNGLLGGPGRFRVRPADRWNVWGGYYEDGTLIRVSRWVTAAGIVSCRETLAVPADTGRVVLLRQIRAVRGAAVVDVDLDVRADYGRRPMTGMRQKGDTWTARSGALHVRLAGAGQARPGPDGGLHARLRLPEGGAHELVLEIATEPQNAPLVPHSLWKATERWWAAAVPDCSDTAAPRDARMAYAVLSGLTSARGGMVAAATTSLPERADTGRDYDYRYAWVRDQCYAGIAVAAHGPHPLLERAVRFVADRILEDGSALRPAYTVDGGPLPPENGLPFVGYPGGSDRTGNHAGRQFQLDVFGEALQLFAAAARHGVLDTRAARAAGLAAEAVADRWTQPDAGLWELENRWWTHSRLSCVVGLREVSRQLRTPASAGWSRLADRILDATRSRCVHPDGHWQRADDDPGPEAALLLPLARGAVPRTDPSLFLTRSEVARQLAADGYVYRFRHGDEPLGDAEGAFLLCGFTMALAAHAQGRHTEAVRWFERTRSACGPTGLFAEEYDVAQRQLRGNLPQGFVHALLLECSARFGEAADAVSAIGW</sequence>
<feature type="domain" description="Trehalase-like N-terminal" evidence="2">
    <location>
        <begin position="23"/>
        <end position="146"/>
    </location>
</feature>
<dbReference type="InterPro" id="IPR011613">
    <property type="entry name" value="GH15-like"/>
</dbReference>
<keyword evidence="3" id="KW-0378">Hydrolase</keyword>
<dbReference type="RefSeq" id="WP_189479484.1">
    <property type="nucleotide sequence ID" value="NZ_CP163433.1"/>
</dbReference>
<dbReference type="GO" id="GO:0015927">
    <property type="term" value="F:trehalase activity"/>
    <property type="evidence" value="ECO:0007669"/>
    <property type="project" value="TreeGrafter"/>
</dbReference>
<evidence type="ECO:0000259" key="1">
    <source>
        <dbReference type="Pfam" id="PF00723"/>
    </source>
</evidence>
<dbReference type="AlphaFoldDB" id="A0AB39NWT6"/>
<reference evidence="3" key="1">
    <citation type="submission" date="2024-07" db="EMBL/GenBank/DDBJ databases">
        <authorList>
            <person name="Yu S.T."/>
        </authorList>
    </citation>
    <scope>NUCLEOTIDE SEQUENCE</scope>
    <source>
        <strain evidence="3">R17</strain>
    </source>
</reference>
<organism evidence="3">
    <name type="scientific">Streptomyces sp. R17</name>
    <dbReference type="NCBI Taxonomy" id="3238626"/>
    <lineage>
        <taxon>Bacteria</taxon>
        <taxon>Bacillati</taxon>
        <taxon>Actinomycetota</taxon>
        <taxon>Actinomycetes</taxon>
        <taxon>Kitasatosporales</taxon>
        <taxon>Streptomycetaceae</taxon>
        <taxon>Streptomyces</taxon>
    </lineage>
</organism>
<feature type="domain" description="GH15-like" evidence="1">
    <location>
        <begin position="249"/>
        <end position="583"/>
    </location>
</feature>
<dbReference type="InterPro" id="IPR012341">
    <property type="entry name" value="6hp_glycosidase-like_sf"/>
</dbReference>
<accession>A0AB39NWT6</accession>
<name>A0AB39NWT6_9ACTN</name>